<protein>
    <submittedName>
        <fullName evidence="1">Uncharacterized protein</fullName>
    </submittedName>
</protein>
<reference evidence="2" key="1">
    <citation type="submission" date="2015-09" db="EMBL/GenBank/DDBJ databases">
        <authorList>
            <person name="Rodrigo-Torres L."/>
            <person name="Arahal D.R."/>
        </authorList>
    </citation>
    <scope>NUCLEOTIDE SEQUENCE [LARGE SCALE GENOMIC DNA]</scope>
    <source>
        <strain evidence="2">CECT 4293</strain>
    </source>
</reference>
<organism evidence="1 2">
    <name type="scientific">Ruegeria atlantica</name>
    <dbReference type="NCBI Taxonomy" id="81569"/>
    <lineage>
        <taxon>Bacteria</taxon>
        <taxon>Pseudomonadati</taxon>
        <taxon>Pseudomonadota</taxon>
        <taxon>Alphaproteobacteria</taxon>
        <taxon>Rhodobacterales</taxon>
        <taxon>Roseobacteraceae</taxon>
        <taxon>Ruegeria</taxon>
    </lineage>
</organism>
<evidence type="ECO:0000313" key="1">
    <source>
        <dbReference type="EMBL" id="CUH44420.1"/>
    </source>
</evidence>
<dbReference type="RefSeq" id="WP_306352758.1">
    <property type="nucleotide sequence ID" value="NZ_CYPS01000046.1"/>
</dbReference>
<dbReference type="Proteomes" id="UP000050786">
    <property type="component" value="Unassembled WGS sequence"/>
</dbReference>
<dbReference type="EMBL" id="CYPS01000046">
    <property type="protein sequence ID" value="CUH44420.1"/>
    <property type="molecule type" value="Genomic_DNA"/>
</dbReference>
<accession>A0A0N7LP73</accession>
<gene>
    <name evidence="1" type="ORF">RUM4293_03321</name>
</gene>
<proteinExistence type="predicted"/>
<dbReference type="Pfam" id="PF17267">
    <property type="entry name" value="DUF5333"/>
    <property type="match status" value="1"/>
</dbReference>
<name>A0A0N7LP73_9RHOB</name>
<dbReference type="InterPro" id="IPR020349">
    <property type="entry name" value="Uncharacterised_14.7kDa"/>
</dbReference>
<evidence type="ECO:0000313" key="2">
    <source>
        <dbReference type="Proteomes" id="UP000050786"/>
    </source>
</evidence>
<sequence>MNQFFAYQGVTQDVLLNSAPAPDRFGLSKTKGFVMSGIKLLTVLSVLAIPTAVAAKPPLREVKEIDDELYYIATANEISDYCPSISGRRLKAIGVMWGLKSKANSLGYSDGEIRAYVESDAEKDRMRAKGETYLAANGVSYDNPKSFCTLGQAEIERNSAIGVYLRAN</sequence>
<dbReference type="AlphaFoldDB" id="A0A0N7LP73"/>
<keyword evidence="2" id="KW-1185">Reference proteome</keyword>